<dbReference type="Pfam" id="PF00378">
    <property type="entry name" value="ECH_1"/>
    <property type="match status" value="1"/>
</dbReference>
<dbReference type="OrthoDB" id="254175at2"/>
<proteinExistence type="predicted"/>
<comment type="caution">
    <text evidence="1">The sequence shown here is derived from an EMBL/GenBank/DDBJ whole genome shotgun (WGS) entry which is preliminary data.</text>
</comment>
<evidence type="ECO:0000313" key="1">
    <source>
        <dbReference type="EMBL" id="RSL18378.1"/>
    </source>
</evidence>
<sequence length="283" mass="31082">MSKSTATPIRVIEETPNYWRAEFDYPPFNVVDGDVFQALQDLLIRMETSESLRVIVFESALPDFYLSHFDLTGKLGNVMTGIGPSGLPILMDTFVRLTKVPVVSLAKIRGCVRGVSSEFVLACDMRFASRENLKLGHPELGVGLHPGGGGTERLPHLVGRGRALEIVLSANDFDGEWAERYGYVNRSLPDAELDSFVDALARRISSFDKPALAAAKNLVNEVSLPEADRLLAAFTSFGTALGWPAAQKRVGAVLERGLQRDTDYEKNWPDSLGALSDRRIEEG</sequence>
<protein>
    <submittedName>
        <fullName evidence="1">Enoyl-CoA hydratase/carnithine racemase</fullName>
    </submittedName>
</protein>
<keyword evidence="2" id="KW-1185">Reference proteome</keyword>
<dbReference type="PANTHER" id="PTHR43459">
    <property type="entry name" value="ENOYL-COA HYDRATASE"/>
    <property type="match status" value="1"/>
</dbReference>
<reference evidence="1 2" key="1">
    <citation type="submission" date="2018-12" db="EMBL/GenBank/DDBJ databases">
        <title>Sequencing of bacterial isolates from soil warming experiment in Harvard Forest, Massachusetts, USA.</title>
        <authorList>
            <person name="Deangelis K."/>
        </authorList>
    </citation>
    <scope>NUCLEOTIDE SEQUENCE [LARGE SCALE GENOMIC DNA]</scope>
    <source>
        <strain evidence="1 2">EB153</strain>
    </source>
</reference>
<evidence type="ECO:0000313" key="2">
    <source>
        <dbReference type="Proteomes" id="UP000269669"/>
    </source>
</evidence>
<dbReference type="CDD" id="cd06558">
    <property type="entry name" value="crotonase-like"/>
    <property type="match status" value="1"/>
</dbReference>
<dbReference type="EMBL" id="RSDW01000001">
    <property type="protein sequence ID" value="RSL18378.1"/>
    <property type="molecule type" value="Genomic_DNA"/>
</dbReference>
<dbReference type="GO" id="GO:0003824">
    <property type="term" value="F:catalytic activity"/>
    <property type="evidence" value="ECO:0007669"/>
    <property type="project" value="UniProtKB-ARBA"/>
</dbReference>
<dbReference type="Gene3D" id="3.90.226.10">
    <property type="entry name" value="2-enoyl-CoA Hydratase, Chain A, domain 1"/>
    <property type="match status" value="1"/>
</dbReference>
<name>A0A428MN78_9BACT</name>
<dbReference type="InterPro" id="IPR001753">
    <property type="entry name" value="Enoyl-CoA_hydra/iso"/>
</dbReference>
<organism evidence="1 2">
    <name type="scientific">Edaphobacter aggregans</name>
    <dbReference type="NCBI Taxonomy" id="570835"/>
    <lineage>
        <taxon>Bacteria</taxon>
        <taxon>Pseudomonadati</taxon>
        <taxon>Acidobacteriota</taxon>
        <taxon>Terriglobia</taxon>
        <taxon>Terriglobales</taxon>
        <taxon>Acidobacteriaceae</taxon>
        <taxon>Edaphobacter</taxon>
    </lineage>
</organism>
<dbReference type="AlphaFoldDB" id="A0A428MN78"/>
<dbReference type="RefSeq" id="WP_125486749.1">
    <property type="nucleotide sequence ID" value="NZ_RSDW01000001.1"/>
</dbReference>
<accession>A0A428MN78</accession>
<gene>
    <name evidence="1" type="ORF">EDE15_3946</name>
</gene>
<dbReference type="InterPro" id="IPR029045">
    <property type="entry name" value="ClpP/crotonase-like_dom_sf"/>
</dbReference>
<dbReference type="PANTHER" id="PTHR43459:SF1">
    <property type="entry name" value="EG:BACN32G11.4 PROTEIN"/>
    <property type="match status" value="1"/>
</dbReference>
<dbReference type="Proteomes" id="UP000269669">
    <property type="component" value="Unassembled WGS sequence"/>
</dbReference>
<dbReference type="SUPFAM" id="SSF52096">
    <property type="entry name" value="ClpP/crotonase"/>
    <property type="match status" value="1"/>
</dbReference>